<dbReference type="EMBL" id="CP159510">
    <property type="protein sequence ID" value="XCJ17232.1"/>
    <property type="molecule type" value="Genomic_DNA"/>
</dbReference>
<keyword evidence="6" id="KW-0479">Metal-binding</keyword>
<dbReference type="PANTHER" id="PTHR33540">
    <property type="entry name" value="TRNA THREONYLCARBAMOYLADENOSINE BIOSYNTHESIS PROTEIN TSAE"/>
    <property type="match status" value="1"/>
</dbReference>
<dbReference type="AlphaFoldDB" id="A0AAU8IFW3"/>
<evidence type="ECO:0000256" key="2">
    <source>
        <dbReference type="ARBA" id="ARBA00007599"/>
    </source>
</evidence>
<evidence type="ECO:0000256" key="7">
    <source>
        <dbReference type="ARBA" id="ARBA00022741"/>
    </source>
</evidence>
<protein>
    <recommendedName>
        <fullName evidence="3">tRNA threonylcarbamoyladenosine biosynthesis protein TsaE</fullName>
    </recommendedName>
    <alternativeName>
        <fullName evidence="10">t(6)A37 threonylcarbamoyladenosine biosynthesis protein TsaE</fullName>
    </alternativeName>
</protein>
<reference evidence="11" key="1">
    <citation type="submission" date="2024-06" db="EMBL/GenBank/DDBJ databases">
        <authorList>
            <person name="Fan A."/>
            <person name="Zhang F.Y."/>
            <person name="Zhang L."/>
        </authorList>
    </citation>
    <scope>NUCLEOTIDE SEQUENCE</scope>
    <source>
        <strain evidence="11">Y61</strain>
    </source>
</reference>
<dbReference type="GO" id="GO:0005737">
    <property type="term" value="C:cytoplasm"/>
    <property type="evidence" value="ECO:0007669"/>
    <property type="project" value="UniProtKB-SubCell"/>
</dbReference>
<keyword evidence="8" id="KW-0067">ATP-binding</keyword>
<sequence length="155" mass="17399">MKQWIVHSREETMNFAEKMAEHLTANDVLTLSGELGTGKTVFTKGLARGLGIKEMVSSPTFTIVKEYRSGRLPLFHMDVYRISDDEDIGLEDYYDQGGVTVIEWAENIPSWLPGDYLSVAIARTGQTERSLMLSAHGARSETLYREIMHDACTGH</sequence>
<dbReference type="RefSeq" id="WP_353948518.1">
    <property type="nucleotide sequence ID" value="NZ_CP159510.1"/>
</dbReference>
<keyword evidence="7" id="KW-0547">Nucleotide-binding</keyword>
<dbReference type="InterPro" id="IPR027417">
    <property type="entry name" value="P-loop_NTPase"/>
</dbReference>
<evidence type="ECO:0000313" key="11">
    <source>
        <dbReference type="EMBL" id="XCJ17232.1"/>
    </source>
</evidence>
<dbReference type="NCBIfam" id="TIGR00150">
    <property type="entry name" value="T6A_YjeE"/>
    <property type="match status" value="1"/>
</dbReference>
<dbReference type="Gene3D" id="3.40.50.300">
    <property type="entry name" value="P-loop containing nucleotide triphosphate hydrolases"/>
    <property type="match status" value="1"/>
</dbReference>
<dbReference type="GO" id="GO:0046872">
    <property type="term" value="F:metal ion binding"/>
    <property type="evidence" value="ECO:0007669"/>
    <property type="project" value="UniProtKB-KW"/>
</dbReference>
<evidence type="ECO:0000256" key="3">
    <source>
        <dbReference type="ARBA" id="ARBA00019010"/>
    </source>
</evidence>
<evidence type="ECO:0000256" key="8">
    <source>
        <dbReference type="ARBA" id="ARBA00022840"/>
    </source>
</evidence>
<dbReference type="GO" id="GO:0002949">
    <property type="term" value="P:tRNA threonylcarbamoyladenosine modification"/>
    <property type="evidence" value="ECO:0007669"/>
    <property type="project" value="InterPro"/>
</dbReference>
<evidence type="ECO:0000256" key="5">
    <source>
        <dbReference type="ARBA" id="ARBA00022694"/>
    </source>
</evidence>
<gene>
    <name evidence="11" type="primary">tsaE</name>
    <name evidence="11" type="ORF">ABNN70_01400</name>
</gene>
<accession>A0AAU8IFW3</accession>
<keyword evidence="4" id="KW-0963">Cytoplasm</keyword>
<evidence type="ECO:0000256" key="4">
    <source>
        <dbReference type="ARBA" id="ARBA00022490"/>
    </source>
</evidence>
<dbReference type="GO" id="GO:0005524">
    <property type="term" value="F:ATP binding"/>
    <property type="evidence" value="ECO:0007669"/>
    <property type="project" value="UniProtKB-KW"/>
</dbReference>
<evidence type="ECO:0000256" key="1">
    <source>
        <dbReference type="ARBA" id="ARBA00004496"/>
    </source>
</evidence>
<name>A0AAU8IFW3_9BACL</name>
<keyword evidence="5" id="KW-0819">tRNA processing</keyword>
<organism evidence="11">
    <name type="scientific">Sporolactobacillus sp. Y61</name>
    <dbReference type="NCBI Taxonomy" id="3160863"/>
    <lineage>
        <taxon>Bacteria</taxon>
        <taxon>Bacillati</taxon>
        <taxon>Bacillota</taxon>
        <taxon>Bacilli</taxon>
        <taxon>Bacillales</taxon>
        <taxon>Sporolactobacillaceae</taxon>
        <taxon>Sporolactobacillus</taxon>
    </lineage>
</organism>
<comment type="similarity">
    <text evidence="2">Belongs to the TsaE family.</text>
</comment>
<evidence type="ECO:0000256" key="10">
    <source>
        <dbReference type="ARBA" id="ARBA00032441"/>
    </source>
</evidence>
<dbReference type="InterPro" id="IPR003442">
    <property type="entry name" value="T6A_TsaE"/>
</dbReference>
<evidence type="ECO:0000256" key="6">
    <source>
        <dbReference type="ARBA" id="ARBA00022723"/>
    </source>
</evidence>
<dbReference type="Pfam" id="PF02367">
    <property type="entry name" value="TsaE"/>
    <property type="match status" value="1"/>
</dbReference>
<comment type="subcellular location">
    <subcellularLocation>
        <location evidence="1">Cytoplasm</location>
    </subcellularLocation>
</comment>
<keyword evidence="9" id="KW-0460">Magnesium</keyword>
<proteinExistence type="inferred from homology"/>
<dbReference type="SUPFAM" id="SSF52540">
    <property type="entry name" value="P-loop containing nucleoside triphosphate hydrolases"/>
    <property type="match status" value="1"/>
</dbReference>
<dbReference type="PANTHER" id="PTHR33540:SF2">
    <property type="entry name" value="TRNA THREONYLCARBAMOYLADENOSINE BIOSYNTHESIS PROTEIN TSAE"/>
    <property type="match status" value="1"/>
</dbReference>
<evidence type="ECO:0000256" key="9">
    <source>
        <dbReference type="ARBA" id="ARBA00022842"/>
    </source>
</evidence>